<evidence type="ECO:0000256" key="1">
    <source>
        <dbReference type="ARBA" id="ARBA00009995"/>
    </source>
</evidence>
<keyword evidence="7" id="KW-1185">Reference proteome</keyword>
<evidence type="ECO:0000313" key="6">
    <source>
        <dbReference type="EMBL" id="KAL3366897.1"/>
    </source>
</evidence>
<dbReference type="PANTHER" id="PTHR48047">
    <property type="entry name" value="GLYCOSYLTRANSFERASE"/>
    <property type="match status" value="1"/>
</dbReference>
<dbReference type="PANTHER" id="PTHR48047:SF186">
    <property type="entry name" value="UDP-GLYCOSYLTRANSFERASE 73C2-LIKE"/>
    <property type="match status" value="1"/>
</dbReference>
<dbReference type="Pfam" id="PF00201">
    <property type="entry name" value="UDPGT"/>
    <property type="match status" value="1"/>
</dbReference>
<comment type="similarity">
    <text evidence="1 4">Belongs to the UDP-glycosyltransferase family.</text>
</comment>
<dbReference type="FunFam" id="3.40.50.2000:FF:000047">
    <property type="entry name" value="Glycosyltransferase"/>
    <property type="match status" value="1"/>
</dbReference>
<keyword evidence="2 4" id="KW-0328">Glycosyltransferase</keyword>
<proteinExistence type="inferred from homology"/>
<comment type="caution">
    <text evidence="6">The sequence shown here is derived from an EMBL/GenBank/DDBJ whole genome shotgun (WGS) entry which is preliminary data.</text>
</comment>
<accession>A0ABD2UG56</accession>
<reference evidence="6 7" key="1">
    <citation type="submission" date="2024-05" db="EMBL/GenBank/DDBJ databases">
        <title>De novo assembly of an allotetraploid wild potato.</title>
        <authorList>
            <person name="Hosaka A.J."/>
        </authorList>
    </citation>
    <scope>NUCLEOTIDE SEQUENCE [LARGE SCALE GENOMIC DNA]</scope>
    <source>
        <tissue evidence="6">Young leaves</tissue>
    </source>
</reference>
<evidence type="ECO:0000256" key="3">
    <source>
        <dbReference type="ARBA" id="ARBA00022679"/>
    </source>
</evidence>
<protein>
    <recommendedName>
        <fullName evidence="5">Glycosyltransferase</fullName>
        <ecNumber evidence="5">2.4.1.-</ecNumber>
    </recommendedName>
</protein>
<sequence>MTTVPALAELNFVVIPLLSTSHLIPLADMAKLLAQQGVTVTLVTTALNAARFTAAIDRAIRSGLVIRVVELQFKGKEAGLPEGCENHNDVPGLNYRRQFFAAIDMLQEQTEKLLEDMKPKPSCIISDAYVAWTADTADRFQIPRIVFDGMSCFNQMCKYNMYILKDQNKIPESGTFVIPDLPDRIEVTKAQLPPHFNPAGTVVIQDIRDKIRAAEKRAYGVVINTFEELEQRYVDKFRRLKDGRVWCIGPLSLCNNDNLDKVQRGNKGSFDKEDILKKWLDSWEPETVVYACFGSLGRITVVQFVELALGLEASGCPFILVIKTGEGQAPIEEWISKNGFEERTKERGLLIRGWSPQVVILSHPAVGGFLTHCGWNSTVEGISAGVPLITWPLFAEQFLNEKLLEHVLNIAVGVGSQAIVHLGEEEKFGAQVSNNAVTDAIKKVMDKEKEGKKIRKRARELGEMAKRAVEDGGSSHLNVMLLIKEIQEFQLNQSAKTALV</sequence>
<dbReference type="Proteomes" id="UP001627284">
    <property type="component" value="Unassembled WGS sequence"/>
</dbReference>
<dbReference type="Gene3D" id="3.40.50.2000">
    <property type="entry name" value="Glycogen Phosphorylase B"/>
    <property type="match status" value="2"/>
</dbReference>
<gene>
    <name evidence="6" type="ORF">AABB24_011556</name>
</gene>
<dbReference type="GO" id="GO:0046527">
    <property type="term" value="F:glucosyltransferase activity"/>
    <property type="evidence" value="ECO:0007669"/>
    <property type="project" value="UniProtKB-ARBA"/>
</dbReference>
<keyword evidence="3 4" id="KW-0808">Transferase</keyword>
<dbReference type="AlphaFoldDB" id="A0ABD2UG56"/>
<dbReference type="InterPro" id="IPR002213">
    <property type="entry name" value="UDP_glucos_trans"/>
</dbReference>
<dbReference type="CDD" id="cd03784">
    <property type="entry name" value="GT1_Gtf-like"/>
    <property type="match status" value="1"/>
</dbReference>
<evidence type="ECO:0000256" key="5">
    <source>
        <dbReference type="RuleBase" id="RU362057"/>
    </source>
</evidence>
<evidence type="ECO:0000313" key="7">
    <source>
        <dbReference type="Proteomes" id="UP001627284"/>
    </source>
</evidence>
<dbReference type="PROSITE" id="PS00375">
    <property type="entry name" value="UDPGT"/>
    <property type="match status" value="1"/>
</dbReference>
<organism evidence="6 7">
    <name type="scientific">Solanum stoloniferum</name>
    <dbReference type="NCBI Taxonomy" id="62892"/>
    <lineage>
        <taxon>Eukaryota</taxon>
        <taxon>Viridiplantae</taxon>
        <taxon>Streptophyta</taxon>
        <taxon>Embryophyta</taxon>
        <taxon>Tracheophyta</taxon>
        <taxon>Spermatophyta</taxon>
        <taxon>Magnoliopsida</taxon>
        <taxon>eudicotyledons</taxon>
        <taxon>Gunneridae</taxon>
        <taxon>Pentapetalae</taxon>
        <taxon>asterids</taxon>
        <taxon>lamiids</taxon>
        <taxon>Solanales</taxon>
        <taxon>Solanaceae</taxon>
        <taxon>Solanoideae</taxon>
        <taxon>Solaneae</taxon>
        <taxon>Solanum</taxon>
    </lineage>
</organism>
<dbReference type="InterPro" id="IPR035595">
    <property type="entry name" value="UDP_glycos_trans_CS"/>
</dbReference>
<dbReference type="SUPFAM" id="SSF53756">
    <property type="entry name" value="UDP-Glycosyltransferase/glycogen phosphorylase"/>
    <property type="match status" value="1"/>
</dbReference>
<name>A0ABD2UG56_9SOLN</name>
<dbReference type="EMBL" id="JBJKTR010000006">
    <property type="protein sequence ID" value="KAL3366897.1"/>
    <property type="molecule type" value="Genomic_DNA"/>
</dbReference>
<evidence type="ECO:0000256" key="2">
    <source>
        <dbReference type="ARBA" id="ARBA00022676"/>
    </source>
</evidence>
<dbReference type="EC" id="2.4.1.-" evidence="5"/>
<dbReference type="FunFam" id="3.40.50.2000:FF:000071">
    <property type="entry name" value="Glycosyltransferase"/>
    <property type="match status" value="1"/>
</dbReference>
<evidence type="ECO:0000256" key="4">
    <source>
        <dbReference type="RuleBase" id="RU003718"/>
    </source>
</evidence>